<gene>
    <name evidence="1" type="ORF">HPB48_001486</name>
</gene>
<reference evidence="1 2" key="1">
    <citation type="journal article" date="2020" name="Cell">
        <title>Large-Scale Comparative Analyses of Tick Genomes Elucidate Their Genetic Diversity and Vector Capacities.</title>
        <authorList>
            <consortium name="Tick Genome and Microbiome Consortium (TIGMIC)"/>
            <person name="Jia N."/>
            <person name="Wang J."/>
            <person name="Shi W."/>
            <person name="Du L."/>
            <person name="Sun Y."/>
            <person name="Zhan W."/>
            <person name="Jiang J.F."/>
            <person name="Wang Q."/>
            <person name="Zhang B."/>
            <person name="Ji P."/>
            <person name="Bell-Sakyi L."/>
            <person name="Cui X.M."/>
            <person name="Yuan T.T."/>
            <person name="Jiang B.G."/>
            <person name="Yang W.F."/>
            <person name="Lam T.T."/>
            <person name="Chang Q.C."/>
            <person name="Ding S.J."/>
            <person name="Wang X.J."/>
            <person name="Zhu J.G."/>
            <person name="Ruan X.D."/>
            <person name="Zhao L."/>
            <person name="Wei J.T."/>
            <person name="Ye R.Z."/>
            <person name="Que T.C."/>
            <person name="Du C.H."/>
            <person name="Zhou Y.H."/>
            <person name="Cheng J.X."/>
            <person name="Dai P.F."/>
            <person name="Guo W.B."/>
            <person name="Han X.H."/>
            <person name="Huang E.J."/>
            <person name="Li L.F."/>
            <person name="Wei W."/>
            <person name="Gao Y.C."/>
            <person name="Liu J.Z."/>
            <person name="Shao H.Z."/>
            <person name="Wang X."/>
            <person name="Wang C.C."/>
            <person name="Yang T.C."/>
            <person name="Huo Q.B."/>
            <person name="Li W."/>
            <person name="Chen H.Y."/>
            <person name="Chen S.E."/>
            <person name="Zhou L.G."/>
            <person name="Ni X.B."/>
            <person name="Tian J.H."/>
            <person name="Sheng Y."/>
            <person name="Liu T."/>
            <person name="Pan Y.S."/>
            <person name="Xia L.Y."/>
            <person name="Li J."/>
            <person name="Zhao F."/>
            <person name="Cao W.C."/>
        </authorList>
    </citation>
    <scope>NUCLEOTIDE SEQUENCE [LARGE SCALE GENOMIC DNA]</scope>
    <source>
        <strain evidence="1">HaeL-2018</strain>
    </source>
</reference>
<accession>A0A9J6FGX9</accession>
<sequence length="84" mass="9406">MVARFAFSILKGKIESVQLVPLLAMSGAVRTVRTEALDVLTGTLPICGQLDALRFQFHLCELRRDIVYGSLELKAAEVQRRYDP</sequence>
<keyword evidence="2" id="KW-1185">Reference proteome</keyword>
<dbReference type="EMBL" id="JABSTR010000001">
    <property type="protein sequence ID" value="KAH9361609.1"/>
    <property type="molecule type" value="Genomic_DNA"/>
</dbReference>
<organism evidence="1 2">
    <name type="scientific">Haemaphysalis longicornis</name>
    <name type="common">Bush tick</name>
    <dbReference type="NCBI Taxonomy" id="44386"/>
    <lineage>
        <taxon>Eukaryota</taxon>
        <taxon>Metazoa</taxon>
        <taxon>Ecdysozoa</taxon>
        <taxon>Arthropoda</taxon>
        <taxon>Chelicerata</taxon>
        <taxon>Arachnida</taxon>
        <taxon>Acari</taxon>
        <taxon>Parasitiformes</taxon>
        <taxon>Ixodida</taxon>
        <taxon>Ixodoidea</taxon>
        <taxon>Ixodidae</taxon>
        <taxon>Haemaphysalinae</taxon>
        <taxon>Haemaphysalis</taxon>
    </lineage>
</organism>
<name>A0A9J6FGX9_HAELO</name>
<protein>
    <submittedName>
        <fullName evidence="1">Uncharacterized protein</fullName>
    </submittedName>
</protein>
<comment type="caution">
    <text evidence="1">The sequence shown here is derived from an EMBL/GenBank/DDBJ whole genome shotgun (WGS) entry which is preliminary data.</text>
</comment>
<dbReference type="Proteomes" id="UP000821853">
    <property type="component" value="Chromosome 1"/>
</dbReference>
<dbReference type="AlphaFoldDB" id="A0A9J6FGX9"/>
<dbReference type="VEuPathDB" id="VectorBase:HLOH_063154"/>
<evidence type="ECO:0000313" key="2">
    <source>
        <dbReference type="Proteomes" id="UP000821853"/>
    </source>
</evidence>
<proteinExistence type="predicted"/>
<evidence type="ECO:0000313" key="1">
    <source>
        <dbReference type="EMBL" id="KAH9361609.1"/>
    </source>
</evidence>